<organism evidence="1 2">
    <name type="scientific">Anoxybacterium hadale</name>
    <dbReference type="NCBI Taxonomy" id="3408580"/>
    <lineage>
        <taxon>Bacteria</taxon>
        <taxon>Bacillati</taxon>
        <taxon>Bacillota</taxon>
        <taxon>Clostridia</taxon>
        <taxon>Peptostreptococcales</taxon>
        <taxon>Anaerovoracaceae</taxon>
        <taxon>Anoxybacterium</taxon>
    </lineage>
</organism>
<name>A0ACD1AHR7_9FIRM</name>
<protein>
    <submittedName>
        <fullName evidence="1">Polyphosphate polymerase domain-containing protein</fullName>
    </submittedName>
</protein>
<gene>
    <name evidence="1" type="ORF">FRZ06_17130</name>
</gene>
<dbReference type="Proteomes" id="UP000594014">
    <property type="component" value="Chromosome"/>
</dbReference>
<accession>A0ACD1AHR7</accession>
<reference evidence="1" key="1">
    <citation type="submission" date="2019-08" db="EMBL/GenBank/DDBJ databases">
        <title>Genome sequence of Clostridiales bacterium MT110.</title>
        <authorList>
            <person name="Cao J."/>
        </authorList>
    </citation>
    <scope>NUCLEOTIDE SEQUENCE</scope>
    <source>
        <strain evidence="1">MT110</strain>
    </source>
</reference>
<proteinExistence type="predicted"/>
<dbReference type="EMBL" id="CP042469">
    <property type="protein sequence ID" value="QOX65992.1"/>
    <property type="molecule type" value="Genomic_DNA"/>
</dbReference>
<evidence type="ECO:0000313" key="2">
    <source>
        <dbReference type="Proteomes" id="UP000594014"/>
    </source>
</evidence>
<keyword evidence="2" id="KW-1185">Reference proteome</keyword>
<sequence length="231" mass="27224">MTKESPVKFRHELKHYININDYYQIRQRLLAVTDLDCHAGEKGYYNIRSLYFDTPDDKALREKLNGINPREKFRLRYYNDAFDCVKLEKKSKVNNLGNKLSAPLTREECEKMIEGQTEWMRSSKHPLVLELYAKMQYQLLRPKTVVDYIREPYLYEPGNVRVTIDSDIRTGLHSKDFFNRELPTIRSGVGDMIVLEVKYDEFLPDIIRNAIQLNNRRAAACSKYALSRLFG</sequence>
<evidence type="ECO:0000313" key="1">
    <source>
        <dbReference type="EMBL" id="QOX65992.1"/>
    </source>
</evidence>